<dbReference type="InterPro" id="IPR029063">
    <property type="entry name" value="SAM-dependent_MTases_sf"/>
</dbReference>
<dbReference type="AlphaFoldDB" id="A0A2S6IF22"/>
<evidence type="ECO:0000256" key="3">
    <source>
        <dbReference type="ARBA" id="ARBA00022679"/>
    </source>
</evidence>
<keyword evidence="6" id="KW-1185">Reference proteome</keyword>
<dbReference type="EMBL" id="PTJE01000009">
    <property type="protein sequence ID" value="PPK92822.1"/>
    <property type="molecule type" value="Genomic_DNA"/>
</dbReference>
<keyword evidence="3 5" id="KW-0808">Transferase</keyword>
<dbReference type="PANTHER" id="PTHR32183">
    <property type="match status" value="1"/>
</dbReference>
<keyword evidence="4" id="KW-0949">S-adenosyl-L-methionine</keyword>
<dbReference type="SUPFAM" id="SSF53335">
    <property type="entry name" value="S-adenosyl-L-methionine-dependent methyltransferases"/>
    <property type="match status" value="1"/>
</dbReference>
<dbReference type="CDD" id="cd02440">
    <property type="entry name" value="AdoMet_MTases"/>
    <property type="match status" value="1"/>
</dbReference>
<dbReference type="OrthoDB" id="9778208at2"/>
<evidence type="ECO:0000256" key="4">
    <source>
        <dbReference type="ARBA" id="ARBA00022691"/>
    </source>
</evidence>
<dbReference type="Proteomes" id="UP000239002">
    <property type="component" value="Unassembled WGS sequence"/>
</dbReference>
<keyword evidence="2 5" id="KW-0489">Methyltransferase</keyword>
<accession>A0A2S6IF22</accession>
<organism evidence="5 6">
    <name type="scientific">Nonlabens xylanidelens</name>
    <dbReference type="NCBI Taxonomy" id="191564"/>
    <lineage>
        <taxon>Bacteria</taxon>
        <taxon>Pseudomonadati</taxon>
        <taxon>Bacteroidota</taxon>
        <taxon>Flavobacteriia</taxon>
        <taxon>Flavobacteriales</taxon>
        <taxon>Flavobacteriaceae</taxon>
        <taxon>Nonlabens</taxon>
    </lineage>
</organism>
<dbReference type="PROSITE" id="PS51585">
    <property type="entry name" value="SAM_MT_TPMT"/>
    <property type="match status" value="1"/>
</dbReference>
<dbReference type="PANTHER" id="PTHR32183:SF6">
    <property type="entry name" value="CYSTEINE SULFINATE DESULFINASE_CYSTEINE DESULFURASE AND RELATED ENZYMES"/>
    <property type="match status" value="1"/>
</dbReference>
<sequence>MKHGKIYWENRYKNNSTGWDLGHPSLPLTHIIDNLRDKNSKILIPGAGNSYEAIYLIESGFKNVTVLDIASQPLESLKKKFLLNDNLKTVQDDFFQHTGKYDLILEQTFFCALETRFRESYIKKCHDLLNENGHVKGVLFDFDSQRTEPPYTGNKEEYIKLFEKKFDIIEMNRCQTSENSRKGKELLINMKKK</sequence>
<dbReference type="GO" id="GO:0032259">
    <property type="term" value="P:methylation"/>
    <property type="evidence" value="ECO:0007669"/>
    <property type="project" value="UniProtKB-KW"/>
</dbReference>
<proteinExistence type="predicted"/>
<evidence type="ECO:0000313" key="5">
    <source>
        <dbReference type="EMBL" id="PPK92822.1"/>
    </source>
</evidence>
<reference evidence="5 6" key="1">
    <citation type="submission" date="2018-02" db="EMBL/GenBank/DDBJ databases">
        <title>Genomic Encyclopedia of Archaeal and Bacterial Type Strains, Phase II (KMG-II): from individual species to whole genera.</title>
        <authorList>
            <person name="Goeker M."/>
        </authorList>
    </citation>
    <scope>NUCLEOTIDE SEQUENCE [LARGE SCALE GENOMIC DNA]</scope>
    <source>
        <strain evidence="5 6">DSM 16809</strain>
    </source>
</reference>
<dbReference type="GO" id="GO:0008757">
    <property type="term" value="F:S-adenosylmethionine-dependent methyltransferase activity"/>
    <property type="evidence" value="ECO:0007669"/>
    <property type="project" value="InterPro"/>
</dbReference>
<keyword evidence="1" id="KW-0597">Phosphoprotein</keyword>
<evidence type="ECO:0000256" key="1">
    <source>
        <dbReference type="ARBA" id="ARBA00022553"/>
    </source>
</evidence>
<evidence type="ECO:0000256" key="2">
    <source>
        <dbReference type="ARBA" id="ARBA00022603"/>
    </source>
</evidence>
<evidence type="ECO:0000313" key="6">
    <source>
        <dbReference type="Proteomes" id="UP000239002"/>
    </source>
</evidence>
<dbReference type="RefSeq" id="WP_104516708.1">
    <property type="nucleotide sequence ID" value="NZ_MQVW01000014.1"/>
</dbReference>
<gene>
    <name evidence="5" type="ORF">LY01_02910</name>
</gene>
<dbReference type="Gene3D" id="3.40.50.150">
    <property type="entry name" value="Vaccinia Virus protein VP39"/>
    <property type="match status" value="1"/>
</dbReference>
<dbReference type="Pfam" id="PF05724">
    <property type="entry name" value="TPMT"/>
    <property type="match status" value="1"/>
</dbReference>
<comment type="caution">
    <text evidence="5">The sequence shown here is derived from an EMBL/GenBank/DDBJ whole genome shotgun (WGS) entry which is preliminary data.</text>
</comment>
<protein>
    <submittedName>
        <fullName evidence="5">Thiopurine S-methyltransferase</fullName>
    </submittedName>
</protein>
<dbReference type="InterPro" id="IPR008854">
    <property type="entry name" value="TPMT"/>
</dbReference>
<name>A0A2S6IF22_9FLAO</name>